<dbReference type="EMBL" id="JAXCGZ010004339">
    <property type="protein sequence ID" value="KAK7081925.1"/>
    <property type="molecule type" value="Genomic_DNA"/>
</dbReference>
<reference evidence="2 3" key="1">
    <citation type="submission" date="2023-11" db="EMBL/GenBank/DDBJ databases">
        <title>Halocaridina rubra genome assembly.</title>
        <authorList>
            <person name="Smith C."/>
        </authorList>
    </citation>
    <scope>NUCLEOTIDE SEQUENCE [LARGE SCALE GENOMIC DNA]</scope>
    <source>
        <strain evidence="2">EP-1</strain>
        <tissue evidence="2">Whole</tissue>
    </source>
</reference>
<gene>
    <name evidence="2" type="ORF">SK128_015160</name>
</gene>
<sequence>MSEGGGSGEPSGGGDQKNSGEKQVSPPKSPEKKGDKGNKKKAKKKSSKESGGGRVHVDILGETAMVNALYICHSVQELLFWRGYQWAPGGKKPKKGKK</sequence>
<evidence type="ECO:0000313" key="2">
    <source>
        <dbReference type="EMBL" id="KAK7081925.1"/>
    </source>
</evidence>
<evidence type="ECO:0000256" key="1">
    <source>
        <dbReference type="SAM" id="MobiDB-lite"/>
    </source>
</evidence>
<dbReference type="AlphaFoldDB" id="A0AAN9ADB3"/>
<protein>
    <recommendedName>
        <fullName evidence="4">Small lysine-rich protein 1</fullName>
    </recommendedName>
</protein>
<comment type="caution">
    <text evidence="2">The sequence shown here is derived from an EMBL/GenBank/DDBJ whole genome shotgun (WGS) entry which is preliminary data.</text>
</comment>
<dbReference type="Proteomes" id="UP001381693">
    <property type="component" value="Unassembled WGS sequence"/>
</dbReference>
<feature type="compositionally biased region" description="Gly residues" evidence="1">
    <location>
        <begin position="1"/>
        <end position="15"/>
    </location>
</feature>
<evidence type="ECO:0000313" key="3">
    <source>
        <dbReference type="Proteomes" id="UP001381693"/>
    </source>
</evidence>
<dbReference type="InterPro" id="IPR037760">
    <property type="entry name" value="SMKR1"/>
</dbReference>
<dbReference type="PANTHER" id="PTHR37932:SF1">
    <property type="entry name" value="SMALL LYSINE-RICH PROTEIN 1"/>
    <property type="match status" value="1"/>
</dbReference>
<proteinExistence type="predicted"/>
<feature type="region of interest" description="Disordered" evidence="1">
    <location>
        <begin position="1"/>
        <end position="56"/>
    </location>
</feature>
<keyword evidence="3" id="KW-1185">Reference proteome</keyword>
<dbReference type="PANTHER" id="PTHR37932">
    <property type="entry name" value="SMALL LYSINE-RICH PROTEIN 1"/>
    <property type="match status" value="1"/>
</dbReference>
<evidence type="ECO:0008006" key="4">
    <source>
        <dbReference type="Google" id="ProtNLM"/>
    </source>
</evidence>
<accession>A0AAN9ADB3</accession>
<name>A0AAN9ADB3_HALRR</name>
<organism evidence="2 3">
    <name type="scientific">Halocaridina rubra</name>
    <name type="common">Hawaiian red shrimp</name>
    <dbReference type="NCBI Taxonomy" id="373956"/>
    <lineage>
        <taxon>Eukaryota</taxon>
        <taxon>Metazoa</taxon>
        <taxon>Ecdysozoa</taxon>
        <taxon>Arthropoda</taxon>
        <taxon>Crustacea</taxon>
        <taxon>Multicrustacea</taxon>
        <taxon>Malacostraca</taxon>
        <taxon>Eumalacostraca</taxon>
        <taxon>Eucarida</taxon>
        <taxon>Decapoda</taxon>
        <taxon>Pleocyemata</taxon>
        <taxon>Caridea</taxon>
        <taxon>Atyoidea</taxon>
        <taxon>Atyidae</taxon>
        <taxon>Halocaridina</taxon>
    </lineage>
</organism>